<keyword evidence="3" id="KW-0808">Transferase</keyword>
<dbReference type="SUPFAM" id="SSF56112">
    <property type="entry name" value="Protein kinase-like (PK-like)"/>
    <property type="match status" value="1"/>
</dbReference>
<dbReference type="PANTHER" id="PTHR21064">
    <property type="entry name" value="AMINOGLYCOSIDE PHOSPHOTRANSFERASE DOMAIN-CONTAINING PROTEIN-RELATED"/>
    <property type="match status" value="1"/>
</dbReference>
<name>A0A444WIK2_9FLAO</name>
<dbReference type="InterPro" id="IPR011009">
    <property type="entry name" value="Kinase-like_dom_sf"/>
</dbReference>
<comment type="caution">
    <text evidence="3">The sequence shown here is derived from an EMBL/GenBank/DDBJ whole genome shotgun (WGS) entry which is preliminary data.</text>
</comment>
<keyword evidence="4" id="KW-1185">Reference proteome</keyword>
<proteinExistence type="inferred from homology"/>
<gene>
    <name evidence="3" type="ORF">NU09_0285</name>
</gene>
<sequence length="323" mass="37490">MKTFPVTRSILSAKELGEFITSQYNLEQSTQCSLFRTGMNHTYMLSGNSDKHVLRSYCHNWRSKQEIEEEITLLLSLKENKLNISYPIPDKTGSYIQKINAPEGIRYAVVFSFAEGGKVRFIDEDTCHYIGTIMGKFHLAAENKTVNRIHYNSQTLVDLPYQYANAFFSNELPEMEYLKALGEEIKETFNKVHLKEGIVHLDMWYDNMAITDKKEVTVFDFDFFGNGPLILDVAYFCKHLFIIEADKGIYNKKAKAFINGYQSINPLSQQELDIIPYAAAAVFIFYLGVQSQRFDWSNIFLSENYLKMYVGRIQSWMEYHTTK</sequence>
<evidence type="ECO:0000313" key="3">
    <source>
        <dbReference type="EMBL" id="RYJ45693.1"/>
    </source>
</evidence>
<organism evidence="3 4">
    <name type="scientific">Flavobacterium beibuense</name>
    <dbReference type="NCBI Taxonomy" id="657326"/>
    <lineage>
        <taxon>Bacteria</taxon>
        <taxon>Pseudomonadati</taxon>
        <taxon>Bacteroidota</taxon>
        <taxon>Flavobacteriia</taxon>
        <taxon>Flavobacteriales</taxon>
        <taxon>Flavobacteriaceae</taxon>
        <taxon>Flavobacterium</taxon>
    </lineage>
</organism>
<comment type="similarity">
    <text evidence="1">Belongs to the pseudomonas-type ThrB family.</text>
</comment>
<dbReference type="EMBL" id="JUIW01000001">
    <property type="protein sequence ID" value="RYJ45693.1"/>
    <property type="molecule type" value="Genomic_DNA"/>
</dbReference>
<dbReference type="Pfam" id="PF01636">
    <property type="entry name" value="APH"/>
    <property type="match status" value="1"/>
</dbReference>
<dbReference type="AlphaFoldDB" id="A0A444WIK2"/>
<dbReference type="InterPro" id="IPR050249">
    <property type="entry name" value="Pseudomonas-type_ThrB"/>
</dbReference>
<accession>A0A444WIK2</accession>
<dbReference type="Proteomes" id="UP000289775">
    <property type="component" value="Unassembled WGS sequence"/>
</dbReference>
<evidence type="ECO:0000256" key="1">
    <source>
        <dbReference type="ARBA" id="ARBA00038240"/>
    </source>
</evidence>
<dbReference type="InterPro" id="IPR002575">
    <property type="entry name" value="Aminoglycoside_PTrfase"/>
</dbReference>
<dbReference type="RefSeq" id="WP_129749459.1">
    <property type="nucleotide sequence ID" value="NZ_JUIW01000001.1"/>
</dbReference>
<keyword evidence="3" id="KW-0418">Kinase</keyword>
<evidence type="ECO:0000259" key="2">
    <source>
        <dbReference type="Pfam" id="PF01636"/>
    </source>
</evidence>
<evidence type="ECO:0000313" key="4">
    <source>
        <dbReference type="Proteomes" id="UP000289775"/>
    </source>
</evidence>
<dbReference type="OrthoDB" id="241498at2"/>
<reference evidence="3 4" key="1">
    <citation type="submission" date="2014-12" db="EMBL/GenBank/DDBJ databases">
        <title>Genome sequence of Flavobacterium beibuense RSKm HC5.</title>
        <authorList>
            <person name="Kim J.F."/>
            <person name="Song J.Y."/>
            <person name="Kwak M.-J."/>
            <person name="Lee S.-W."/>
        </authorList>
    </citation>
    <scope>NUCLEOTIDE SEQUENCE [LARGE SCALE GENOMIC DNA]</scope>
    <source>
        <strain evidence="3 4">RSKm HC5</strain>
    </source>
</reference>
<feature type="domain" description="Aminoglycoside phosphotransferase" evidence="2">
    <location>
        <begin position="40"/>
        <end position="266"/>
    </location>
</feature>
<dbReference type="Gene3D" id="3.90.1200.10">
    <property type="match status" value="1"/>
</dbReference>
<dbReference type="GO" id="GO:0009088">
    <property type="term" value="P:threonine biosynthetic process"/>
    <property type="evidence" value="ECO:0007669"/>
    <property type="project" value="TreeGrafter"/>
</dbReference>
<dbReference type="Gene3D" id="3.30.200.20">
    <property type="entry name" value="Phosphorylase Kinase, domain 1"/>
    <property type="match status" value="1"/>
</dbReference>
<dbReference type="GO" id="GO:0004413">
    <property type="term" value="F:homoserine kinase activity"/>
    <property type="evidence" value="ECO:0007669"/>
    <property type="project" value="TreeGrafter"/>
</dbReference>
<protein>
    <submittedName>
        <fullName evidence="3">Homoserine kinase</fullName>
    </submittedName>
</protein>
<dbReference type="PANTHER" id="PTHR21064:SF6">
    <property type="entry name" value="AMINOGLYCOSIDE PHOSPHOTRANSFERASE DOMAIN-CONTAINING PROTEIN"/>
    <property type="match status" value="1"/>
</dbReference>